<keyword evidence="3" id="KW-1133">Transmembrane helix</keyword>
<name>A7T5X8_NEMVE</name>
<keyword evidence="3" id="KW-0472">Membrane</keyword>
<dbReference type="Gene3D" id="1.20.1070.10">
    <property type="entry name" value="Rhodopsin 7-helix transmembrane proteins"/>
    <property type="match status" value="1"/>
</dbReference>
<keyword evidence="5" id="KW-1185">Reference proteome</keyword>
<feature type="compositionally biased region" description="Basic residues" evidence="2">
    <location>
        <begin position="274"/>
        <end position="283"/>
    </location>
</feature>
<dbReference type="STRING" id="45351.A7T5X8"/>
<feature type="non-terminal residue" evidence="4">
    <location>
        <position position="290"/>
    </location>
</feature>
<protein>
    <submittedName>
        <fullName evidence="4">Uncharacterized protein</fullName>
    </submittedName>
</protein>
<dbReference type="InterPro" id="IPR050611">
    <property type="entry name" value="ABCF"/>
</dbReference>
<evidence type="ECO:0000256" key="1">
    <source>
        <dbReference type="ARBA" id="ARBA00022737"/>
    </source>
</evidence>
<organism evidence="4 5">
    <name type="scientific">Nematostella vectensis</name>
    <name type="common">Starlet sea anemone</name>
    <dbReference type="NCBI Taxonomy" id="45351"/>
    <lineage>
        <taxon>Eukaryota</taxon>
        <taxon>Metazoa</taxon>
        <taxon>Cnidaria</taxon>
        <taxon>Anthozoa</taxon>
        <taxon>Hexacorallia</taxon>
        <taxon>Actiniaria</taxon>
        <taxon>Edwardsiidae</taxon>
        <taxon>Nematostella</taxon>
    </lineage>
</organism>
<dbReference type="PANTHER" id="PTHR19211:SF14">
    <property type="entry name" value="ATP-BINDING CASSETTE SUB-FAMILY F MEMBER 1"/>
    <property type="match status" value="1"/>
</dbReference>
<feature type="non-terminal residue" evidence="4">
    <location>
        <position position="1"/>
    </location>
</feature>
<dbReference type="InterPro" id="IPR027417">
    <property type="entry name" value="P-loop_NTPase"/>
</dbReference>
<proteinExistence type="predicted"/>
<keyword evidence="1" id="KW-0677">Repeat</keyword>
<evidence type="ECO:0000256" key="2">
    <source>
        <dbReference type="SAM" id="MobiDB-lite"/>
    </source>
</evidence>
<accession>A7T5X8</accession>
<dbReference type="EMBL" id="DS471339">
    <property type="protein sequence ID" value="EDO28632.1"/>
    <property type="molecule type" value="Genomic_DNA"/>
</dbReference>
<keyword evidence="3" id="KW-0812">Transmembrane</keyword>
<evidence type="ECO:0000313" key="5">
    <source>
        <dbReference type="Proteomes" id="UP000001593"/>
    </source>
</evidence>
<dbReference type="SUPFAM" id="SSF52540">
    <property type="entry name" value="P-loop containing nucleoside triphosphate hydrolases"/>
    <property type="match status" value="1"/>
</dbReference>
<feature type="region of interest" description="Disordered" evidence="2">
    <location>
        <begin position="242"/>
        <end position="290"/>
    </location>
</feature>
<dbReference type="GO" id="GO:0005524">
    <property type="term" value="F:ATP binding"/>
    <property type="evidence" value="ECO:0000318"/>
    <property type="project" value="GO_Central"/>
</dbReference>
<feature type="transmembrane region" description="Helical" evidence="3">
    <location>
        <begin position="24"/>
        <end position="44"/>
    </location>
</feature>
<sequence>HIHEEKDGDEVWCYEQDPLINYSLARFFLCFAIPMMIMVVAYGLSALQIRQHMNILQTKHRERLNSNIGSMNGENNRLSITATTTQGSINNLHRQIPQNKTKGSYNNLQLGAGQAHEIGEPVQYIAGDKPQIVIHSPQGEKRLIALSETGDESANEKLKEVYVEMEAIGAASAESRARRILSGLGFTTEMQQRPVNHFSGGWRMRVSLARYAKAFLLQRELCVFCSLSAQFKKMYKQKLKEQEKAFHKQEKQLKDMKASGQSKKQAEEKTKAQQGRKNKKGGKKGADAEE</sequence>
<dbReference type="InParanoid" id="A7T5X8"/>
<dbReference type="AlphaFoldDB" id="A7T5X8"/>
<dbReference type="Gene3D" id="3.40.50.300">
    <property type="entry name" value="P-loop containing nucleotide triphosphate hydrolases"/>
    <property type="match status" value="1"/>
</dbReference>
<dbReference type="PANTHER" id="PTHR19211">
    <property type="entry name" value="ATP-BINDING TRANSPORT PROTEIN-RELATED"/>
    <property type="match status" value="1"/>
</dbReference>
<gene>
    <name evidence="4" type="ORF">NEMVEDRAFT_v1g222774</name>
</gene>
<evidence type="ECO:0000313" key="4">
    <source>
        <dbReference type="EMBL" id="EDO28632.1"/>
    </source>
</evidence>
<dbReference type="CDD" id="cd00637">
    <property type="entry name" value="7tm_classA_rhodopsin-like"/>
    <property type="match status" value="1"/>
</dbReference>
<evidence type="ECO:0000256" key="3">
    <source>
        <dbReference type="SAM" id="Phobius"/>
    </source>
</evidence>
<dbReference type="eggNOG" id="KOG0066">
    <property type="taxonomic scope" value="Eukaryota"/>
</dbReference>
<feature type="compositionally biased region" description="Basic and acidic residues" evidence="2">
    <location>
        <begin position="242"/>
        <end position="257"/>
    </location>
</feature>
<dbReference type="HOGENOM" id="CLU_961645_0_0_1"/>
<reference evidence="4 5" key="1">
    <citation type="journal article" date="2007" name="Science">
        <title>Sea anemone genome reveals ancestral eumetazoan gene repertoire and genomic organization.</title>
        <authorList>
            <person name="Putnam N.H."/>
            <person name="Srivastava M."/>
            <person name="Hellsten U."/>
            <person name="Dirks B."/>
            <person name="Chapman J."/>
            <person name="Salamov A."/>
            <person name="Terry A."/>
            <person name="Shapiro H."/>
            <person name="Lindquist E."/>
            <person name="Kapitonov V.V."/>
            <person name="Jurka J."/>
            <person name="Genikhovich G."/>
            <person name="Grigoriev I.V."/>
            <person name="Lucas S.M."/>
            <person name="Steele R.E."/>
            <person name="Finnerty J.R."/>
            <person name="Technau U."/>
            <person name="Martindale M.Q."/>
            <person name="Rokhsar D.S."/>
        </authorList>
    </citation>
    <scope>NUCLEOTIDE SEQUENCE [LARGE SCALE GENOMIC DNA]</scope>
    <source>
        <strain evidence="5">CH2 X CH6</strain>
    </source>
</reference>
<dbReference type="Proteomes" id="UP000001593">
    <property type="component" value="Unassembled WGS sequence"/>
</dbReference>